<name>A0A4U8YUH6_METTU</name>
<dbReference type="EMBL" id="LR536450">
    <property type="protein sequence ID" value="VFU07398.1"/>
    <property type="molecule type" value="Genomic_DNA"/>
</dbReference>
<dbReference type="InterPro" id="IPR009964">
    <property type="entry name" value="DUF1491"/>
</dbReference>
<dbReference type="Gene3D" id="3.40.1530.20">
    <property type="entry name" value="Protein of unknown function (DUF1491)"/>
    <property type="match status" value="1"/>
</dbReference>
<accession>A0A4U8YUH6</accession>
<dbReference type="Pfam" id="PF07372">
    <property type="entry name" value="DUF1491"/>
    <property type="match status" value="1"/>
</dbReference>
<gene>
    <name evidence="1" type="ORF">MTUNDRAET4_0505</name>
</gene>
<evidence type="ECO:0008006" key="3">
    <source>
        <dbReference type="Google" id="ProtNLM"/>
    </source>
</evidence>
<dbReference type="AlphaFoldDB" id="A0A4U8YUH6"/>
<evidence type="ECO:0000313" key="2">
    <source>
        <dbReference type="Proteomes" id="UP000294360"/>
    </source>
</evidence>
<reference evidence="1 2" key="1">
    <citation type="submission" date="2019-03" db="EMBL/GenBank/DDBJ databases">
        <authorList>
            <person name="Kox A.R. M."/>
        </authorList>
    </citation>
    <scope>NUCLEOTIDE SEQUENCE [LARGE SCALE GENOMIC DNA]</scope>
    <source>
        <strain evidence="1">MTUNDRAET4 annotated genome</strain>
    </source>
</reference>
<sequence length="112" mass="12620">MRLRADFWVSAYLRRCAHEGAVAVLRRRGAAEAGAIFVKVDRLDGAAALFGPAPQSEAQDAGDRLFTRLHPEPWIDPAEAEAKLTRQIKFDPDLWILETEDREGRCFLDLVE</sequence>
<dbReference type="RefSeq" id="WP_134486508.1">
    <property type="nucleotide sequence ID" value="NZ_CP139089.1"/>
</dbReference>
<dbReference type="OrthoDB" id="9809136at2"/>
<dbReference type="KEGG" id="mtun:MTUNDRAET4_0505"/>
<organism evidence="1 2">
    <name type="scientific">Methylocella tundrae</name>
    <dbReference type="NCBI Taxonomy" id="227605"/>
    <lineage>
        <taxon>Bacteria</taxon>
        <taxon>Pseudomonadati</taxon>
        <taxon>Pseudomonadota</taxon>
        <taxon>Alphaproteobacteria</taxon>
        <taxon>Hyphomicrobiales</taxon>
        <taxon>Beijerinckiaceae</taxon>
        <taxon>Methylocella</taxon>
    </lineage>
</organism>
<protein>
    <recommendedName>
        <fullName evidence="3">DUF1491 family protein</fullName>
    </recommendedName>
</protein>
<evidence type="ECO:0000313" key="1">
    <source>
        <dbReference type="EMBL" id="VFU07398.1"/>
    </source>
</evidence>
<dbReference type="Proteomes" id="UP000294360">
    <property type="component" value="Chromosome"/>
</dbReference>
<proteinExistence type="predicted"/>